<sequence>MLIIKSIIFENGNGAYLKSYLIDSLTAIDRQRDDASATPRAEQPSFVSSTTSFPVSQRSGIESSGIKISSSSQNLQGGASYYSGSHLSSPIFKNVFGNPLAARLPARSTIAPALLIVHSRWRPPEERSLALVFILPLSMEQDHAAHHQKLQLHSSDPSQNEEKKNRTFPRKNCRRTRNKSVFVRKLLSAIGVSDPSL</sequence>
<accession>A0A8X6IGT9</accession>
<name>A0A8X6IGT9_9ARAC</name>
<evidence type="ECO:0000313" key="3">
    <source>
        <dbReference type="Proteomes" id="UP000886998"/>
    </source>
</evidence>
<evidence type="ECO:0000256" key="1">
    <source>
        <dbReference type="SAM" id="MobiDB-lite"/>
    </source>
</evidence>
<gene>
    <name evidence="2" type="ORF">TNIN_67611</name>
</gene>
<keyword evidence="3" id="KW-1185">Reference proteome</keyword>
<dbReference type="Proteomes" id="UP000886998">
    <property type="component" value="Unassembled WGS sequence"/>
</dbReference>
<dbReference type="AlphaFoldDB" id="A0A8X6IGT9"/>
<reference evidence="2" key="1">
    <citation type="submission" date="2020-08" db="EMBL/GenBank/DDBJ databases">
        <title>Multicomponent nature underlies the extraordinary mechanical properties of spider dragline silk.</title>
        <authorList>
            <person name="Kono N."/>
            <person name="Nakamura H."/>
            <person name="Mori M."/>
            <person name="Yoshida Y."/>
            <person name="Ohtoshi R."/>
            <person name="Malay A.D."/>
            <person name="Moran D.A.P."/>
            <person name="Tomita M."/>
            <person name="Numata K."/>
            <person name="Arakawa K."/>
        </authorList>
    </citation>
    <scope>NUCLEOTIDE SEQUENCE</scope>
</reference>
<feature type="region of interest" description="Disordered" evidence="1">
    <location>
        <begin position="145"/>
        <end position="174"/>
    </location>
</feature>
<organism evidence="2 3">
    <name type="scientific">Trichonephila inaurata madagascariensis</name>
    <dbReference type="NCBI Taxonomy" id="2747483"/>
    <lineage>
        <taxon>Eukaryota</taxon>
        <taxon>Metazoa</taxon>
        <taxon>Ecdysozoa</taxon>
        <taxon>Arthropoda</taxon>
        <taxon>Chelicerata</taxon>
        <taxon>Arachnida</taxon>
        <taxon>Araneae</taxon>
        <taxon>Araneomorphae</taxon>
        <taxon>Entelegynae</taxon>
        <taxon>Araneoidea</taxon>
        <taxon>Nephilidae</taxon>
        <taxon>Trichonephila</taxon>
        <taxon>Trichonephila inaurata</taxon>
    </lineage>
</organism>
<comment type="caution">
    <text evidence="2">The sequence shown here is derived from an EMBL/GenBank/DDBJ whole genome shotgun (WGS) entry which is preliminary data.</text>
</comment>
<feature type="compositionally biased region" description="Low complexity" evidence="1">
    <location>
        <begin position="43"/>
        <end position="57"/>
    </location>
</feature>
<evidence type="ECO:0000313" key="2">
    <source>
        <dbReference type="EMBL" id="GFS45405.1"/>
    </source>
</evidence>
<proteinExistence type="predicted"/>
<protein>
    <submittedName>
        <fullName evidence="2">Uncharacterized protein</fullName>
    </submittedName>
</protein>
<dbReference type="EMBL" id="BMAV01025861">
    <property type="protein sequence ID" value="GFS45405.1"/>
    <property type="molecule type" value="Genomic_DNA"/>
</dbReference>
<feature type="region of interest" description="Disordered" evidence="1">
    <location>
        <begin position="33"/>
        <end position="57"/>
    </location>
</feature>